<dbReference type="InParanoid" id="A0A165LUZ9"/>
<keyword evidence="3" id="KW-1185">Reference proteome</keyword>
<accession>A0A165LUZ9</accession>
<name>A0A165LUZ9_EXIGL</name>
<dbReference type="AlphaFoldDB" id="A0A165LUZ9"/>
<protein>
    <submittedName>
        <fullName evidence="2">Uncharacterized protein</fullName>
    </submittedName>
</protein>
<feature type="non-terminal residue" evidence="2">
    <location>
        <position position="500"/>
    </location>
</feature>
<sequence>ITDDVPRSTALTPYVLMLDEVKINCGCRWCPKTNSILGTCREHSGDLTLRFESINEVQLLCDALETGTTHLASEVTVAALGALSKGSRDSSARPILISGTCKRESGEQHATVIQTVLNACQRKTDKMHGYVMSAASDGESRRGRAFDILFQKRKLAQSAPSYEHLRQLRLFNLMVGEDDITLDKDYKHVFKRLRNLLLREKGVILDGVKLTPSLLRFHLIESGVPSWTVDSWLNPTDKQNVPLMYSLLRALWTLPDAPATAKPTFAQARNALKTFGKLGYYLVAPYVQVNLSLAEQLEYLSTAAHLAIALFTSNDTRTNFMPASLFLDIMHMVKNAYFCVAKTKAADPDGEFWLVLLGTDRLEDAFGILRTIVGNDANADALQVGTRLSNASQVANIFAAKPEWDRTPRRLKIPAMDDSGEMSRDIDHITPRTWRGDVSVRPVVPHTCWRLGRVRAEREFARHSVASHLSRVDETLGADMLSPFGKELDPADGDEELDED</sequence>
<evidence type="ECO:0000313" key="2">
    <source>
        <dbReference type="EMBL" id="KZV98364.1"/>
    </source>
</evidence>
<evidence type="ECO:0000313" key="3">
    <source>
        <dbReference type="Proteomes" id="UP000077266"/>
    </source>
</evidence>
<feature type="compositionally biased region" description="Acidic residues" evidence="1">
    <location>
        <begin position="490"/>
        <end position="500"/>
    </location>
</feature>
<organism evidence="2 3">
    <name type="scientific">Exidia glandulosa HHB12029</name>
    <dbReference type="NCBI Taxonomy" id="1314781"/>
    <lineage>
        <taxon>Eukaryota</taxon>
        <taxon>Fungi</taxon>
        <taxon>Dikarya</taxon>
        <taxon>Basidiomycota</taxon>
        <taxon>Agaricomycotina</taxon>
        <taxon>Agaricomycetes</taxon>
        <taxon>Auriculariales</taxon>
        <taxon>Exidiaceae</taxon>
        <taxon>Exidia</taxon>
    </lineage>
</organism>
<evidence type="ECO:0000256" key="1">
    <source>
        <dbReference type="SAM" id="MobiDB-lite"/>
    </source>
</evidence>
<gene>
    <name evidence="2" type="ORF">EXIGLDRAFT_591607</name>
</gene>
<proteinExistence type="predicted"/>
<feature type="region of interest" description="Disordered" evidence="1">
    <location>
        <begin position="481"/>
        <end position="500"/>
    </location>
</feature>
<dbReference type="EMBL" id="KV425920">
    <property type="protein sequence ID" value="KZV98364.1"/>
    <property type="molecule type" value="Genomic_DNA"/>
</dbReference>
<feature type="non-terminal residue" evidence="2">
    <location>
        <position position="1"/>
    </location>
</feature>
<dbReference type="OrthoDB" id="2691851at2759"/>
<reference evidence="2 3" key="1">
    <citation type="journal article" date="2016" name="Mol. Biol. Evol.">
        <title>Comparative Genomics of Early-Diverging Mushroom-Forming Fungi Provides Insights into the Origins of Lignocellulose Decay Capabilities.</title>
        <authorList>
            <person name="Nagy L.G."/>
            <person name="Riley R."/>
            <person name="Tritt A."/>
            <person name="Adam C."/>
            <person name="Daum C."/>
            <person name="Floudas D."/>
            <person name="Sun H."/>
            <person name="Yadav J.S."/>
            <person name="Pangilinan J."/>
            <person name="Larsson K.H."/>
            <person name="Matsuura K."/>
            <person name="Barry K."/>
            <person name="Labutti K."/>
            <person name="Kuo R."/>
            <person name="Ohm R.A."/>
            <person name="Bhattacharya S.S."/>
            <person name="Shirouzu T."/>
            <person name="Yoshinaga Y."/>
            <person name="Martin F.M."/>
            <person name="Grigoriev I.V."/>
            <person name="Hibbett D.S."/>
        </authorList>
    </citation>
    <scope>NUCLEOTIDE SEQUENCE [LARGE SCALE GENOMIC DNA]</scope>
    <source>
        <strain evidence="2 3">HHB12029</strain>
    </source>
</reference>
<dbReference type="Proteomes" id="UP000077266">
    <property type="component" value="Unassembled WGS sequence"/>
</dbReference>